<keyword evidence="2" id="KW-1185">Reference proteome</keyword>
<reference evidence="1 2" key="1">
    <citation type="journal article" date="2016" name="Mol. Biol. Evol.">
        <title>Comparative Genomics of Early-Diverging Mushroom-Forming Fungi Provides Insights into the Origins of Lignocellulose Decay Capabilities.</title>
        <authorList>
            <person name="Nagy L.G."/>
            <person name="Riley R."/>
            <person name="Tritt A."/>
            <person name="Adam C."/>
            <person name="Daum C."/>
            <person name="Floudas D."/>
            <person name="Sun H."/>
            <person name="Yadav J.S."/>
            <person name="Pangilinan J."/>
            <person name="Larsson K.H."/>
            <person name="Matsuura K."/>
            <person name="Barry K."/>
            <person name="Labutti K."/>
            <person name="Kuo R."/>
            <person name="Ohm R.A."/>
            <person name="Bhattacharya S.S."/>
            <person name="Shirouzu T."/>
            <person name="Yoshinaga Y."/>
            <person name="Martin F.M."/>
            <person name="Grigoriev I.V."/>
            <person name="Hibbett D.S."/>
        </authorList>
    </citation>
    <scope>NUCLEOTIDE SEQUENCE [LARGE SCALE GENOMIC DNA]</scope>
    <source>
        <strain evidence="1 2">CBS 109695</strain>
    </source>
</reference>
<dbReference type="AlphaFoldDB" id="A0A166L749"/>
<evidence type="ECO:0000313" key="2">
    <source>
        <dbReference type="Proteomes" id="UP000076532"/>
    </source>
</evidence>
<sequence>MLLPVPLARPGDIIGQQLEQLTELIAASDEPPIAEIHGALQYLSAGALPIDKPNPSDQDKRAVELAVFALLIVTAYDGHFKRNQQLDPSFLGARPGMWRWLHFLDQQCCQRARYGDKTKLQALIVIASALANMPLSKALQCELQSTPGVVIMLTRLWKDEWRYPGVVQRAFILAADTRERPFTGALEAILLGESGQLDPELYSRYSSGTDTRPMVDSKGTRFIGFKVMNDIREQLSFDDTPAAVRRSPPEFAINADYTCIPCEISIGPIDESLSLDAYMEAAIKQASQSEGKLMVAIVKVQRGWRVISSAFLIDMIDVR</sequence>
<protein>
    <submittedName>
        <fullName evidence="1">Uncharacterized protein</fullName>
    </submittedName>
</protein>
<dbReference type="OrthoDB" id="2881796at2759"/>
<evidence type="ECO:0000313" key="1">
    <source>
        <dbReference type="EMBL" id="KZP22645.1"/>
    </source>
</evidence>
<dbReference type="Proteomes" id="UP000076532">
    <property type="component" value="Unassembled WGS sequence"/>
</dbReference>
<gene>
    <name evidence="1" type="ORF">FIBSPDRAFT_890269</name>
</gene>
<accession>A0A166L749</accession>
<organism evidence="1 2">
    <name type="scientific">Athelia psychrophila</name>
    <dbReference type="NCBI Taxonomy" id="1759441"/>
    <lineage>
        <taxon>Eukaryota</taxon>
        <taxon>Fungi</taxon>
        <taxon>Dikarya</taxon>
        <taxon>Basidiomycota</taxon>
        <taxon>Agaricomycotina</taxon>
        <taxon>Agaricomycetes</taxon>
        <taxon>Agaricomycetidae</taxon>
        <taxon>Atheliales</taxon>
        <taxon>Atheliaceae</taxon>
        <taxon>Athelia</taxon>
    </lineage>
</organism>
<proteinExistence type="predicted"/>
<name>A0A166L749_9AGAM</name>
<dbReference type="EMBL" id="KV417538">
    <property type="protein sequence ID" value="KZP22645.1"/>
    <property type="molecule type" value="Genomic_DNA"/>
</dbReference>